<reference evidence="13 14" key="1">
    <citation type="submission" date="2021-04" db="EMBL/GenBank/DDBJ databases">
        <title>Draft genome sequence of Paenibacillus cisolokensis, LC2-13A.</title>
        <authorList>
            <person name="Uke A."/>
            <person name="Chhe C."/>
            <person name="Baramee S."/>
            <person name="Kosugi A."/>
        </authorList>
    </citation>
    <scope>NUCLEOTIDE SEQUENCE [LARGE SCALE GENOMIC DNA]</scope>
    <source>
        <strain evidence="13 14">LC2-13A</strain>
    </source>
</reference>
<dbReference type="Gene3D" id="3.30.460.10">
    <property type="entry name" value="Beta Polymerase, domain 2"/>
    <property type="match status" value="1"/>
</dbReference>
<dbReference type="CDD" id="cd05398">
    <property type="entry name" value="NT_ClassII-CCAase"/>
    <property type="match status" value="1"/>
</dbReference>
<dbReference type="InterPro" id="IPR043519">
    <property type="entry name" value="NT_sf"/>
</dbReference>
<evidence type="ECO:0000256" key="8">
    <source>
        <dbReference type="ARBA" id="ARBA00022884"/>
    </source>
</evidence>
<keyword evidence="2 9" id="KW-0808">Transferase</keyword>
<dbReference type="Gene3D" id="1.10.3090.10">
    <property type="entry name" value="cca-adding enzyme, domain 2"/>
    <property type="match status" value="1"/>
</dbReference>
<evidence type="ECO:0000256" key="3">
    <source>
        <dbReference type="ARBA" id="ARBA00022694"/>
    </source>
</evidence>
<evidence type="ECO:0000256" key="9">
    <source>
        <dbReference type="RuleBase" id="RU003953"/>
    </source>
</evidence>
<dbReference type="Pfam" id="PF12627">
    <property type="entry name" value="PolyA_pol_RNAbd"/>
    <property type="match status" value="1"/>
</dbReference>
<evidence type="ECO:0000256" key="1">
    <source>
        <dbReference type="ARBA" id="ARBA00001946"/>
    </source>
</evidence>
<comment type="cofactor">
    <cofactor evidence="1">
        <name>Mg(2+)</name>
        <dbReference type="ChEBI" id="CHEBI:18420"/>
    </cofactor>
</comment>
<keyword evidence="3" id="KW-0819">tRNA processing</keyword>
<gene>
    <name evidence="13" type="ORF">PACILC2_23540</name>
</gene>
<sequence>MRPLDPLMQEALPVIRKLESGGFEAVFVGGCVRDSLMGRPLADIDIATSALPEQVAALFPRTLPTGLRHGTVTVRSGGRTCEVTTYRVESGYHDHRRPSEVEFVDDLTTDLMRRDFTINAIAMRADGTVVDPFGGIADLKRRVIRCVGDPEERFCEDALRMLRAIRFASVFGFRLAFSVWKALVRCRELLRHIAMERIRAELEKIMAGPDPGRGLALLTASGLAAYTKEPLPEALRAAKRPDPGSPLARCAGGLSQVAGLSERLAALFMMAGASPEDAASALKTLRFPKAETERIVSVVRLHAMTGGGRPLGEPVPVPENPVHSASRTQWIDAVLACGAEAADGWLSIAGACRLVPSDVQAQRRTWLKELPAASVRELAVGGSDLIRRLGLTAGPAVGRLLDKLLREVAYGRLPNEREALLEQAETWNKNRGD</sequence>
<keyword evidence="7" id="KW-0460">Magnesium</keyword>
<dbReference type="Gene3D" id="1.10.246.80">
    <property type="match status" value="1"/>
</dbReference>
<accession>A0ABQ4N6J8</accession>
<evidence type="ECO:0000256" key="6">
    <source>
        <dbReference type="ARBA" id="ARBA00022741"/>
    </source>
</evidence>
<keyword evidence="14" id="KW-1185">Reference proteome</keyword>
<evidence type="ECO:0000259" key="11">
    <source>
        <dbReference type="Pfam" id="PF12627"/>
    </source>
</evidence>
<dbReference type="SUPFAM" id="SSF81301">
    <property type="entry name" value="Nucleotidyltransferase"/>
    <property type="match status" value="1"/>
</dbReference>
<evidence type="ECO:0000256" key="4">
    <source>
        <dbReference type="ARBA" id="ARBA00022695"/>
    </source>
</evidence>
<evidence type="ECO:0000313" key="13">
    <source>
        <dbReference type="EMBL" id="GIQ63786.1"/>
    </source>
</evidence>
<organism evidence="13 14">
    <name type="scientific">Paenibacillus cisolokensis</name>
    <dbReference type="NCBI Taxonomy" id="1658519"/>
    <lineage>
        <taxon>Bacteria</taxon>
        <taxon>Bacillati</taxon>
        <taxon>Bacillota</taxon>
        <taxon>Bacilli</taxon>
        <taxon>Bacillales</taxon>
        <taxon>Paenibacillaceae</taxon>
        <taxon>Paenibacillus</taxon>
    </lineage>
</organism>
<feature type="domain" description="tRNA nucleotidyltransferase/poly(A) polymerase RNA and SrmB- binding" evidence="11">
    <location>
        <begin position="172"/>
        <end position="226"/>
    </location>
</feature>
<evidence type="ECO:0000256" key="2">
    <source>
        <dbReference type="ARBA" id="ARBA00022679"/>
    </source>
</evidence>
<evidence type="ECO:0008006" key="15">
    <source>
        <dbReference type="Google" id="ProtNLM"/>
    </source>
</evidence>
<comment type="similarity">
    <text evidence="9">Belongs to the tRNA nucleotidyltransferase/poly(A) polymerase family.</text>
</comment>
<name>A0ABQ4N6J8_9BACL</name>
<dbReference type="Proteomes" id="UP000680304">
    <property type="component" value="Unassembled WGS sequence"/>
</dbReference>
<dbReference type="NCBIfam" id="NF009814">
    <property type="entry name" value="PRK13299.1"/>
    <property type="match status" value="1"/>
</dbReference>
<dbReference type="Pfam" id="PF01743">
    <property type="entry name" value="PolyA_pol"/>
    <property type="match status" value="1"/>
</dbReference>
<dbReference type="InterPro" id="IPR050264">
    <property type="entry name" value="Bact_CCA-adding_enz_type3_sf"/>
</dbReference>
<evidence type="ECO:0000256" key="7">
    <source>
        <dbReference type="ARBA" id="ARBA00022842"/>
    </source>
</evidence>
<evidence type="ECO:0000313" key="14">
    <source>
        <dbReference type="Proteomes" id="UP000680304"/>
    </source>
</evidence>
<evidence type="ECO:0000256" key="5">
    <source>
        <dbReference type="ARBA" id="ARBA00022723"/>
    </source>
</evidence>
<dbReference type="Pfam" id="PF13735">
    <property type="entry name" value="tRNA_NucTran2_2"/>
    <property type="match status" value="1"/>
</dbReference>
<keyword evidence="8 9" id="KW-0694">RNA-binding</keyword>
<dbReference type="RefSeq" id="WP_213528832.1">
    <property type="nucleotide sequence ID" value="NZ_BOVJ01000071.1"/>
</dbReference>
<dbReference type="InterPro" id="IPR032828">
    <property type="entry name" value="PolyA_RNA-bd"/>
</dbReference>
<dbReference type="InterPro" id="IPR032810">
    <property type="entry name" value="CCA-adding_enz_C"/>
</dbReference>
<dbReference type="EMBL" id="BOVJ01000071">
    <property type="protein sequence ID" value="GIQ63786.1"/>
    <property type="molecule type" value="Genomic_DNA"/>
</dbReference>
<feature type="domain" description="CCA-adding enzyme C-terminal" evidence="12">
    <location>
        <begin position="358"/>
        <end position="423"/>
    </location>
</feature>
<dbReference type="PANTHER" id="PTHR46173">
    <property type="entry name" value="CCA TRNA NUCLEOTIDYLTRANSFERASE 1, MITOCHONDRIAL"/>
    <property type="match status" value="1"/>
</dbReference>
<keyword evidence="6" id="KW-0547">Nucleotide-binding</keyword>
<feature type="domain" description="Poly A polymerase head" evidence="10">
    <location>
        <begin position="27"/>
        <end position="145"/>
    </location>
</feature>
<comment type="caution">
    <text evidence="13">The sequence shown here is derived from an EMBL/GenBank/DDBJ whole genome shotgun (WGS) entry which is preliminary data.</text>
</comment>
<evidence type="ECO:0000259" key="10">
    <source>
        <dbReference type="Pfam" id="PF01743"/>
    </source>
</evidence>
<keyword evidence="4" id="KW-0548">Nucleotidyltransferase</keyword>
<dbReference type="InterPro" id="IPR002646">
    <property type="entry name" value="PolA_pol_head_dom"/>
</dbReference>
<proteinExistence type="inferred from homology"/>
<keyword evidence="5" id="KW-0479">Metal-binding</keyword>
<dbReference type="SUPFAM" id="SSF81891">
    <property type="entry name" value="Poly A polymerase C-terminal region-like"/>
    <property type="match status" value="1"/>
</dbReference>
<evidence type="ECO:0000259" key="12">
    <source>
        <dbReference type="Pfam" id="PF13735"/>
    </source>
</evidence>
<protein>
    <recommendedName>
        <fullName evidence="15">CCA tRNA nucleotidyltransferase</fullName>
    </recommendedName>
</protein>
<dbReference type="PANTHER" id="PTHR46173:SF1">
    <property type="entry name" value="CCA TRNA NUCLEOTIDYLTRANSFERASE 1, MITOCHONDRIAL"/>
    <property type="match status" value="1"/>
</dbReference>